<keyword evidence="4" id="KW-0539">Nucleus</keyword>
<organism evidence="8 9">
    <name type="scientific">Cryoendolithus antarcticus</name>
    <dbReference type="NCBI Taxonomy" id="1507870"/>
    <lineage>
        <taxon>Eukaryota</taxon>
        <taxon>Fungi</taxon>
        <taxon>Dikarya</taxon>
        <taxon>Ascomycota</taxon>
        <taxon>Pezizomycotina</taxon>
        <taxon>Dothideomycetes</taxon>
        <taxon>Dothideomycetidae</taxon>
        <taxon>Cladosporiales</taxon>
        <taxon>Cladosporiaceae</taxon>
        <taxon>Cryoendolithus</taxon>
    </lineage>
</organism>
<protein>
    <recommendedName>
        <fullName evidence="7">HORMA domain-containing protein</fullName>
    </recommendedName>
</protein>
<dbReference type="OrthoDB" id="1928087at2759"/>
<dbReference type="GO" id="GO:0051598">
    <property type="term" value="P:meiotic recombination checkpoint signaling"/>
    <property type="evidence" value="ECO:0007669"/>
    <property type="project" value="TreeGrafter"/>
</dbReference>
<dbReference type="PANTHER" id="PTHR48225">
    <property type="entry name" value="HORMA DOMAIN-CONTAINING PROTEIN 1"/>
    <property type="match status" value="1"/>
</dbReference>
<dbReference type="Gene3D" id="3.30.900.10">
    <property type="entry name" value="HORMA domain"/>
    <property type="match status" value="1"/>
</dbReference>
<evidence type="ECO:0000256" key="5">
    <source>
        <dbReference type="ARBA" id="ARBA00023254"/>
    </source>
</evidence>
<dbReference type="InterPro" id="IPR036570">
    <property type="entry name" value="HORMA_dom_sf"/>
</dbReference>
<dbReference type="InParanoid" id="A0A1V8TPM5"/>
<evidence type="ECO:0000313" key="8">
    <source>
        <dbReference type="EMBL" id="OQO13343.1"/>
    </source>
</evidence>
<feature type="compositionally biased region" description="Basic and acidic residues" evidence="6">
    <location>
        <begin position="296"/>
        <end position="315"/>
    </location>
</feature>
<dbReference type="GO" id="GO:0005694">
    <property type="term" value="C:chromosome"/>
    <property type="evidence" value="ECO:0007669"/>
    <property type="project" value="UniProtKB-SubCell"/>
</dbReference>
<dbReference type="STRING" id="1507870.A0A1V8TPM5"/>
<feature type="region of interest" description="Disordered" evidence="6">
    <location>
        <begin position="643"/>
        <end position="700"/>
    </location>
</feature>
<accession>A0A1V8TPM5</accession>
<sequence>MANVQLVEQRTAQTVTQTVMTQKQSQVMVQTMLHSALSSLAYVRGLFPSKAFDNRYYEMRDDVLPYEDFANANMPDDGKEAAKPHTKLPVLRRGRSRRADKFLDWLENGAFNEIDSGNLRAVQILLNVDPKQRTAVLETYTFTIQYSDPAAAKRVPIGVHIGKPLTPSATVQSTNKALQTLVRGIDTMCKDMSELPKKRLLSMQLWYNNAVPRPGNVTDFIPGLGDDLLFPQLEGWERQSTTMQLGSGCHTTAITISHMMDKTGGATAKLSQMKKPTFTLPVPRSSLLELPELEEDRVSDTRVSTHEREPRAQPREVSRTLFGPGRQASGSLKGPYTQSSQIPQMRHALNSMLQPEEIIYGDTQSQQAFRGPDSATATPTTLRALSIRKHREDVLPTITTITLLPHVREIIVSGAKSLRKSAQSMAAKVGTVTATGETILCVCGHANQQGQMVQCSDPRLPEDHYCYWCLLGKGDSPTFAILQTLASQRRGLYSVNEHGMGTKQDLGRLLGMSVDEAGKLHAYLKENAFVVAATNSKKHGFRASKQPLFVPVTAAAVHTEMFKTFFDPTAHLSKYYEAYSAETLHEATRQHRQQLLKIAANMPTAATPQQSARRNRVTETPGSGLDLPARAIPFKTPTLPAVGAKRKNDAQDVQGRAEKRQATALDEQQHFTMMSESLVDAGGESSPFSVQARSTRKSKR</sequence>
<evidence type="ECO:0000256" key="3">
    <source>
        <dbReference type="ARBA" id="ARBA00022454"/>
    </source>
</evidence>
<feature type="compositionally biased region" description="Basic and acidic residues" evidence="6">
    <location>
        <begin position="646"/>
        <end position="661"/>
    </location>
</feature>
<name>A0A1V8TPM5_9PEZI</name>
<evidence type="ECO:0000256" key="4">
    <source>
        <dbReference type="ARBA" id="ARBA00023242"/>
    </source>
</evidence>
<proteinExistence type="predicted"/>
<dbReference type="PANTHER" id="PTHR48225:SF7">
    <property type="entry name" value="MEIOSIS-SPECIFIC PROTEIN HOP1"/>
    <property type="match status" value="1"/>
</dbReference>
<comment type="subcellular location">
    <subcellularLocation>
        <location evidence="2">Chromosome</location>
    </subcellularLocation>
    <subcellularLocation>
        <location evidence="1">Nucleus</location>
    </subcellularLocation>
</comment>
<dbReference type="GO" id="GO:0007130">
    <property type="term" value="P:synaptonemal complex assembly"/>
    <property type="evidence" value="ECO:0007669"/>
    <property type="project" value="TreeGrafter"/>
</dbReference>
<dbReference type="Pfam" id="PF02301">
    <property type="entry name" value="HORMA"/>
    <property type="match status" value="1"/>
</dbReference>
<feature type="region of interest" description="Disordered" evidence="6">
    <location>
        <begin position="291"/>
        <end position="315"/>
    </location>
</feature>
<evidence type="ECO:0000256" key="2">
    <source>
        <dbReference type="ARBA" id="ARBA00004286"/>
    </source>
</evidence>
<evidence type="ECO:0000259" key="7">
    <source>
        <dbReference type="PROSITE" id="PS50815"/>
    </source>
</evidence>
<feature type="region of interest" description="Disordered" evidence="6">
    <location>
        <begin position="603"/>
        <end position="631"/>
    </location>
</feature>
<dbReference type="AlphaFoldDB" id="A0A1V8TPM5"/>
<evidence type="ECO:0000256" key="1">
    <source>
        <dbReference type="ARBA" id="ARBA00004123"/>
    </source>
</evidence>
<keyword evidence="9" id="KW-1185">Reference proteome</keyword>
<dbReference type="InterPro" id="IPR051294">
    <property type="entry name" value="HORMA_MeioticProgression"/>
</dbReference>
<dbReference type="PROSITE" id="PS50815">
    <property type="entry name" value="HORMA"/>
    <property type="match status" value="1"/>
</dbReference>
<evidence type="ECO:0000313" key="9">
    <source>
        <dbReference type="Proteomes" id="UP000192596"/>
    </source>
</evidence>
<keyword evidence="3" id="KW-0158">Chromosome</keyword>
<dbReference type="EMBL" id="NAJO01000003">
    <property type="protein sequence ID" value="OQO13343.1"/>
    <property type="molecule type" value="Genomic_DNA"/>
</dbReference>
<evidence type="ECO:0000256" key="6">
    <source>
        <dbReference type="SAM" id="MobiDB-lite"/>
    </source>
</evidence>
<dbReference type="InterPro" id="IPR003511">
    <property type="entry name" value="HORMA_dom"/>
</dbReference>
<comment type="caution">
    <text evidence="8">The sequence shown here is derived from an EMBL/GenBank/DDBJ whole genome shotgun (WGS) entry which is preliminary data.</text>
</comment>
<feature type="domain" description="HORMA" evidence="7">
    <location>
        <begin position="23"/>
        <end position="256"/>
    </location>
</feature>
<keyword evidence="5" id="KW-0469">Meiosis</keyword>
<reference evidence="9" key="1">
    <citation type="submission" date="2017-03" db="EMBL/GenBank/DDBJ databases">
        <title>Genomes of endolithic fungi from Antarctica.</title>
        <authorList>
            <person name="Coleine C."/>
            <person name="Masonjones S."/>
            <person name="Stajich J.E."/>
        </authorList>
    </citation>
    <scope>NUCLEOTIDE SEQUENCE [LARGE SCALE GENOMIC DNA]</scope>
    <source>
        <strain evidence="9">CCFEE 5527</strain>
    </source>
</reference>
<dbReference type="SUPFAM" id="SSF56019">
    <property type="entry name" value="The spindle assembly checkpoint protein mad2"/>
    <property type="match status" value="1"/>
</dbReference>
<dbReference type="Proteomes" id="UP000192596">
    <property type="component" value="Unassembled WGS sequence"/>
</dbReference>
<gene>
    <name evidence="8" type="ORF">B0A48_01571</name>
</gene>
<dbReference type="GO" id="GO:0005634">
    <property type="term" value="C:nucleus"/>
    <property type="evidence" value="ECO:0007669"/>
    <property type="project" value="UniProtKB-SubCell"/>
</dbReference>